<evidence type="ECO:0000259" key="7">
    <source>
        <dbReference type="PROSITE" id="PS50850"/>
    </source>
</evidence>
<dbReference type="GO" id="GO:0016020">
    <property type="term" value="C:membrane"/>
    <property type="evidence" value="ECO:0007669"/>
    <property type="project" value="UniProtKB-SubCell"/>
</dbReference>
<feature type="transmembrane region" description="Helical" evidence="6">
    <location>
        <begin position="47"/>
        <end position="69"/>
    </location>
</feature>
<protein>
    <submittedName>
        <fullName evidence="8">Multidrug resistance translocase</fullName>
    </submittedName>
</protein>
<feature type="domain" description="Major facilitator superfamily (MFS) profile" evidence="7">
    <location>
        <begin position="1"/>
        <end position="179"/>
    </location>
</feature>
<dbReference type="AlphaFoldDB" id="A0A378VVZ7"/>
<dbReference type="InterPro" id="IPR020846">
    <property type="entry name" value="MFS_dom"/>
</dbReference>
<feature type="transmembrane region" description="Helical" evidence="6">
    <location>
        <begin position="142"/>
        <end position="161"/>
    </location>
</feature>
<gene>
    <name evidence="8" type="primary">emrB_2</name>
    <name evidence="8" type="ORF">NCTC11421_00623</name>
</gene>
<dbReference type="InterPro" id="IPR036259">
    <property type="entry name" value="MFS_trans_sf"/>
</dbReference>
<proteinExistence type="predicted"/>
<accession>A0A378VVZ7</accession>
<feature type="transmembrane region" description="Helical" evidence="6">
    <location>
        <begin position="22"/>
        <end position="41"/>
    </location>
</feature>
<dbReference type="EMBL" id="UGRI01000001">
    <property type="protein sequence ID" value="SUA20532.1"/>
    <property type="molecule type" value="Genomic_DNA"/>
</dbReference>
<feature type="transmembrane region" description="Helical" evidence="6">
    <location>
        <begin position="108"/>
        <end position="130"/>
    </location>
</feature>
<keyword evidence="3 6" id="KW-0812">Transmembrane</keyword>
<dbReference type="SUPFAM" id="SSF103473">
    <property type="entry name" value="MFS general substrate transporter"/>
    <property type="match status" value="1"/>
</dbReference>
<sequence length="179" mass="19473">MANAVSVPLTGFLAKRIGEVKLFTAAAAGFVIASWLCGIAPNLQSLVVFRILQGFIAGPLIPLSQSLLMASYPPAKRMLALALWAMTVVVAPVLGPILGGWISGNWHWGWIFFINIPIGIISAWITWKHLKHRETATVRTPTDYVGLTLMMVGIGALQMMLDRVRNLTGSPLEKSLPWA</sequence>
<comment type="subcellular location">
    <subcellularLocation>
        <location evidence="1">Membrane</location>
        <topology evidence="1">Multi-pass membrane protein</topology>
    </subcellularLocation>
</comment>
<reference evidence="8" key="1">
    <citation type="submission" date="2018-06" db="EMBL/GenBank/DDBJ databases">
        <authorList>
            <consortium name="Pathogen Informatics"/>
            <person name="Doyle S."/>
        </authorList>
    </citation>
    <scope>NUCLEOTIDE SEQUENCE [LARGE SCALE GENOMIC DNA]</scope>
    <source>
        <strain evidence="8">NCTC11421</strain>
    </source>
</reference>
<dbReference type="GO" id="GO:0022857">
    <property type="term" value="F:transmembrane transporter activity"/>
    <property type="evidence" value="ECO:0007669"/>
    <property type="project" value="InterPro"/>
</dbReference>
<evidence type="ECO:0000256" key="6">
    <source>
        <dbReference type="SAM" id="Phobius"/>
    </source>
</evidence>
<dbReference type="InterPro" id="IPR011701">
    <property type="entry name" value="MFS"/>
</dbReference>
<dbReference type="PANTHER" id="PTHR42718:SF9">
    <property type="entry name" value="MAJOR FACILITATOR SUPERFAMILY MULTIDRUG TRANSPORTER MFSC"/>
    <property type="match status" value="1"/>
</dbReference>
<keyword evidence="5 6" id="KW-0472">Membrane</keyword>
<evidence type="ECO:0000313" key="8">
    <source>
        <dbReference type="EMBL" id="SUA20532.1"/>
    </source>
</evidence>
<dbReference type="Gene3D" id="1.20.1720.10">
    <property type="entry name" value="Multidrug resistance protein D"/>
    <property type="match status" value="1"/>
</dbReference>
<name>A0A378VVZ7_NEIGO</name>
<dbReference type="PROSITE" id="PS50850">
    <property type="entry name" value="MFS"/>
    <property type="match status" value="1"/>
</dbReference>
<evidence type="ECO:0000256" key="5">
    <source>
        <dbReference type="ARBA" id="ARBA00023136"/>
    </source>
</evidence>
<keyword evidence="2" id="KW-0813">Transport</keyword>
<evidence type="ECO:0000256" key="3">
    <source>
        <dbReference type="ARBA" id="ARBA00022692"/>
    </source>
</evidence>
<evidence type="ECO:0000256" key="1">
    <source>
        <dbReference type="ARBA" id="ARBA00004141"/>
    </source>
</evidence>
<feature type="transmembrane region" description="Helical" evidence="6">
    <location>
        <begin position="81"/>
        <end position="102"/>
    </location>
</feature>
<dbReference type="Pfam" id="PF07690">
    <property type="entry name" value="MFS_1"/>
    <property type="match status" value="1"/>
</dbReference>
<evidence type="ECO:0000256" key="4">
    <source>
        <dbReference type="ARBA" id="ARBA00022989"/>
    </source>
</evidence>
<dbReference type="PANTHER" id="PTHR42718">
    <property type="entry name" value="MAJOR FACILITATOR SUPERFAMILY MULTIDRUG TRANSPORTER MFSC"/>
    <property type="match status" value="1"/>
</dbReference>
<evidence type="ECO:0000256" key="2">
    <source>
        <dbReference type="ARBA" id="ARBA00022448"/>
    </source>
</evidence>
<organism evidence="8">
    <name type="scientific">Neisseria gonorrhoeae</name>
    <dbReference type="NCBI Taxonomy" id="485"/>
    <lineage>
        <taxon>Bacteria</taxon>
        <taxon>Pseudomonadati</taxon>
        <taxon>Pseudomonadota</taxon>
        <taxon>Betaproteobacteria</taxon>
        <taxon>Neisseriales</taxon>
        <taxon>Neisseriaceae</taxon>
        <taxon>Neisseria</taxon>
    </lineage>
</organism>
<keyword evidence="4 6" id="KW-1133">Transmembrane helix</keyword>